<dbReference type="PANTHER" id="PTHR21207:SF1">
    <property type="entry name" value="PACRG-LIKE PROTEIN"/>
    <property type="match status" value="1"/>
</dbReference>
<protein>
    <submittedName>
        <fullName evidence="2">Parkin coregulated like</fullName>
    </submittedName>
</protein>
<evidence type="ECO:0000256" key="1">
    <source>
        <dbReference type="SAM" id="MobiDB-lite"/>
    </source>
</evidence>
<name>A0A670ZFL7_PSETE</name>
<feature type="compositionally biased region" description="Basic and acidic residues" evidence="1">
    <location>
        <begin position="1"/>
        <end position="19"/>
    </location>
</feature>
<reference evidence="2" key="1">
    <citation type="submission" date="2025-08" db="UniProtKB">
        <authorList>
            <consortium name="Ensembl"/>
        </authorList>
    </citation>
    <scope>IDENTIFICATION</scope>
</reference>
<accession>A0A670ZFL7</accession>
<evidence type="ECO:0000313" key="2">
    <source>
        <dbReference type="Ensembl" id="ENSPTXP00000020751.1"/>
    </source>
</evidence>
<dbReference type="Ensembl" id="ENSPTXT00000021386.1">
    <property type="protein sequence ID" value="ENSPTXP00000020751.1"/>
    <property type="gene ID" value="ENSPTXG00000014280.1"/>
</dbReference>
<dbReference type="PANTHER" id="PTHR21207">
    <property type="entry name" value="PARKIN COREGULATED GENE PROTEIN PARK2 COREGULATED"/>
    <property type="match status" value="1"/>
</dbReference>
<keyword evidence="3" id="KW-1185">Reference proteome</keyword>
<sequence length="148" mass="16308">SLEVGRGKREQSESQERKTCSAPSASQTLALKPQPRPSDRLNPKTIDPGLKETRHPYTFISQEGFKELLSAEGAAQKTLPLLPRLVPVLKSALAHSDDEVFRRGLNALVQLSAVVGFWLNGHLKHLLSSVSITMLDPSLPEFLLITLF</sequence>
<evidence type="ECO:0000313" key="3">
    <source>
        <dbReference type="Proteomes" id="UP000472273"/>
    </source>
</evidence>
<feature type="region of interest" description="Disordered" evidence="1">
    <location>
        <begin position="1"/>
        <end position="53"/>
    </location>
</feature>
<dbReference type="Proteomes" id="UP000472273">
    <property type="component" value="Unplaced"/>
</dbReference>
<dbReference type="Pfam" id="PF10274">
    <property type="entry name" value="ParcG"/>
    <property type="match status" value="1"/>
</dbReference>
<reference evidence="2" key="2">
    <citation type="submission" date="2025-09" db="UniProtKB">
        <authorList>
            <consortium name="Ensembl"/>
        </authorList>
    </citation>
    <scope>IDENTIFICATION</scope>
</reference>
<dbReference type="AlphaFoldDB" id="A0A670ZFL7"/>
<organism evidence="2 3">
    <name type="scientific">Pseudonaja textilis</name>
    <name type="common">Eastern brown snake</name>
    <dbReference type="NCBI Taxonomy" id="8673"/>
    <lineage>
        <taxon>Eukaryota</taxon>
        <taxon>Metazoa</taxon>
        <taxon>Chordata</taxon>
        <taxon>Craniata</taxon>
        <taxon>Vertebrata</taxon>
        <taxon>Euteleostomi</taxon>
        <taxon>Lepidosauria</taxon>
        <taxon>Squamata</taxon>
        <taxon>Bifurcata</taxon>
        <taxon>Unidentata</taxon>
        <taxon>Episquamata</taxon>
        <taxon>Toxicofera</taxon>
        <taxon>Serpentes</taxon>
        <taxon>Colubroidea</taxon>
        <taxon>Elapidae</taxon>
        <taxon>Hydrophiinae</taxon>
        <taxon>Pseudonaja</taxon>
    </lineage>
</organism>
<dbReference type="InterPro" id="IPR019399">
    <property type="entry name" value="Parkin_co-regulated_protein"/>
</dbReference>
<proteinExistence type="predicted"/>
<dbReference type="GeneTree" id="ENSGT00940000159756"/>
<gene>
    <name evidence="2" type="primary">PACRGL</name>
</gene>